<protein>
    <submittedName>
        <fullName evidence="1">Uncharacterized protein</fullName>
    </submittedName>
</protein>
<evidence type="ECO:0000313" key="2">
    <source>
        <dbReference type="Proteomes" id="UP000729402"/>
    </source>
</evidence>
<dbReference type="EMBL" id="JAAALK010000080">
    <property type="protein sequence ID" value="KAG8091845.1"/>
    <property type="molecule type" value="Genomic_DNA"/>
</dbReference>
<dbReference type="Proteomes" id="UP000729402">
    <property type="component" value="Unassembled WGS sequence"/>
</dbReference>
<reference evidence="1" key="1">
    <citation type="journal article" date="2021" name="bioRxiv">
        <title>Whole Genome Assembly and Annotation of Northern Wild Rice, Zizania palustris L., Supports a Whole Genome Duplication in the Zizania Genus.</title>
        <authorList>
            <person name="Haas M."/>
            <person name="Kono T."/>
            <person name="Macchietto M."/>
            <person name="Millas R."/>
            <person name="McGilp L."/>
            <person name="Shao M."/>
            <person name="Duquette J."/>
            <person name="Hirsch C.N."/>
            <person name="Kimball J."/>
        </authorList>
    </citation>
    <scope>NUCLEOTIDE SEQUENCE</scope>
    <source>
        <tissue evidence="1">Fresh leaf tissue</tissue>
    </source>
</reference>
<comment type="caution">
    <text evidence="1">The sequence shown here is derived from an EMBL/GenBank/DDBJ whole genome shotgun (WGS) entry which is preliminary data.</text>
</comment>
<proteinExistence type="predicted"/>
<gene>
    <name evidence="1" type="ORF">GUJ93_ZPchr0012g19024</name>
</gene>
<name>A0A8J5WII3_ZIZPA</name>
<evidence type="ECO:0000313" key="1">
    <source>
        <dbReference type="EMBL" id="KAG8091845.1"/>
    </source>
</evidence>
<reference evidence="1" key="2">
    <citation type="submission" date="2021-02" db="EMBL/GenBank/DDBJ databases">
        <authorList>
            <person name="Kimball J.A."/>
            <person name="Haas M.W."/>
            <person name="Macchietto M."/>
            <person name="Kono T."/>
            <person name="Duquette J."/>
            <person name="Shao M."/>
        </authorList>
    </citation>
    <scope>NUCLEOTIDE SEQUENCE</scope>
    <source>
        <tissue evidence="1">Fresh leaf tissue</tissue>
    </source>
</reference>
<accession>A0A8J5WII3</accession>
<keyword evidence="2" id="KW-1185">Reference proteome</keyword>
<organism evidence="1 2">
    <name type="scientific">Zizania palustris</name>
    <name type="common">Northern wild rice</name>
    <dbReference type="NCBI Taxonomy" id="103762"/>
    <lineage>
        <taxon>Eukaryota</taxon>
        <taxon>Viridiplantae</taxon>
        <taxon>Streptophyta</taxon>
        <taxon>Embryophyta</taxon>
        <taxon>Tracheophyta</taxon>
        <taxon>Spermatophyta</taxon>
        <taxon>Magnoliopsida</taxon>
        <taxon>Liliopsida</taxon>
        <taxon>Poales</taxon>
        <taxon>Poaceae</taxon>
        <taxon>BOP clade</taxon>
        <taxon>Oryzoideae</taxon>
        <taxon>Oryzeae</taxon>
        <taxon>Zizaniinae</taxon>
        <taxon>Zizania</taxon>
    </lineage>
</organism>
<dbReference type="OrthoDB" id="690835at2759"/>
<sequence>MEAEADDIVKGAWRAGEEEGAGGSAVDRLAEAVRVVGRDVDTEVAGADILELAMAKGSTLSWLSYFKEGPPLDPSDASPSPKFSKMITAASACSNVDENGIKLTTAIVITFLQSNYELLTKLEACSNFPWWITESAAKPKLYIEVI</sequence>
<dbReference type="AlphaFoldDB" id="A0A8J5WII3"/>